<dbReference type="EMBL" id="KQ030517">
    <property type="protein sequence ID" value="KJZ75429.1"/>
    <property type="molecule type" value="Genomic_DNA"/>
</dbReference>
<organism evidence="2 3">
    <name type="scientific">Hirsutella minnesotensis 3608</name>
    <dbReference type="NCBI Taxonomy" id="1043627"/>
    <lineage>
        <taxon>Eukaryota</taxon>
        <taxon>Fungi</taxon>
        <taxon>Dikarya</taxon>
        <taxon>Ascomycota</taxon>
        <taxon>Pezizomycotina</taxon>
        <taxon>Sordariomycetes</taxon>
        <taxon>Hypocreomycetidae</taxon>
        <taxon>Hypocreales</taxon>
        <taxon>Ophiocordycipitaceae</taxon>
        <taxon>Hirsutella</taxon>
    </lineage>
</organism>
<gene>
    <name evidence="2" type="ORF">HIM_05125</name>
</gene>
<dbReference type="OrthoDB" id="10057598at2759"/>
<evidence type="ECO:0000313" key="3">
    <source>
        <dbReference type="Proteomes" id="UP000054481"/>
    </source>
</evidence>
<evidence type="ECO:0000256" key="1">
    <source>
        <dbReference type="SAM" id="Phobius"/>
    </source>
</evidence>
<keyword evidence="1" id="KW-1133">Transmembrane helix</keyword>
<keyword evidence="1" id="KW-0472">Membrane</keyword>
<evidence type="ECO:0000313" key="2">
    <source>
        <dbReference type="EMBL" id="KJZ75429.1"/>
    </source>
</evidence>
<reference evidence="2 3" key="1">
    <citation type="journal article" date="2014" name="Genome Biol. Evol.">
        <title>Comparative genomics and transcriptomics analyses reveal divergent lifestyle features of nematode endoparasitic fungus Hirsutella minnesotensis.</title>
        <authorList>
            <person name="Lai Y."/>
            <person name="Liu K."/>
            <person name="Zhang X."/>
            <person name="Zhang X."/>
            <person name="Li K."/>
            <person name="Wang N."/>
            <person name="Shu C."/>
            <person name="Wu Y."/>
            <person name="Wang C."/>
            <person name="Bushley K.E."/>
            <person name="Xiang M."/>
            <person name="Liu X."/>
        </authorList>
    </citation>
    <scope>NUCLEOTIDE SEQUENCE [LARGE SCALE GENOMIC DNA]</scope>
    <source>
        <strain evidence="2 3">3608</strain>
    </source>
</reference>
<proteinExistence type="predicted"/>
<dbReference type="Proteomes" id="UP000054481">
    <property type="component" value="Unassembled WGS sequence"/>
</dbReference>
<sequence>MYNVSASVSHIFRANNVGLPVTFNGLWNRFFPLLVALFPVFIYYLRLNKTRSAFAPVHNASTEDNKVKKRKPPIARPGSTEHYRKLFFQLQNLESYPGALETAREELLSMLSHGLSVALRQPDCNSSSILNIATYSAEKMDTFLKDTHERMLSDWTNYLERRKQGHGPELFATADEAKVWLVQQAPVKFLDGAWLGHIHKITTPFAFRSVTRLAWQILSEELGDGDPDKHHVNLYCKLLESIGCPLPNGHSADFINACEWERDENRGAWRAAVGQLAISLFPNEFLPEILGFNLHFEMASLETMQVAHELKGLGIDPCYFLLHITIDNADSGHTAMAAHTVRRYIDVVRETESEAAVQQAWKRVQVGYVLSQSLGDYSHLSVVERDSPNPDVLFGALGAEVMDLFRSKALVSHRMHSQGRVRVGPYALNEWLEATLRKDSNDLHLLTTLSQAKPWVYAGASRKSLLVRELSWGGRMFGAFTKNEVTTICRWIDALKPKRGPWLYWKFAQRHPVTSQEAVAELQDPAYHHPFLPVGNNPNTPPMTEKMFQEVDYRCIEALAERPALKMASPAQLPDIIALWFTHISLLENTITIPSRTTDRIYMSILRLLRAQSGFGIEDDIVAGMDEARRDDCTSLVDIGMELTKKLSKTAVSAKPQTLRHVFLLVASHGQGEDSFELVNDMLQWRARPTENLGFLLGAALASVDFKRAVWKSPDLLSQRSRLALETIIERETVSLVECARQLQSRDDALYRDLLRGHYVVKSIMSRCI</sequence>
<keyword evidence="3" id="KW-1185">Reference proteome</keyword>
<keyword evidence="1" id="KW-0812">Transmembrane</keyword>
<dbReference type="SMART" id="SM01236">
    <property type="entry name" value="Haem_oxygenase_2"/>
    <property type="match status" value="1"/>
</dbReference>
<feature type="transmembrane region" description="Helical" evidence="1">
    <location>
        <begin position="26"/>
        <end position="45"/>
    </location>
</feature>
<dbReference type="Pfam" id="PF14518">
    <property type="entry name" value="Haem_oxygenas_2"/>
    <property type="match status" value="1"/>
</dbReference>
<accession>A0A0F8A5J3</accession>
<dbReference type="AlphaFoldDB" id="A0A0F8A5J3"/>
<name>A0A0F8A5J3_9HYPO</name>
<dbReference type="InterPro" id="IPR016084">
    <property type="entry name" value="Haem_Oase-like_multi-hlx"/>
</dbReference>
<dbReference type="Gene3D" id="1.20.910.10">
    <property type="entry name" value="Heme oxygenase-like"/>
    <property type="match status" value="1"/>
</dbReference>
<protein>
    <submittedName>
        <fullName evidence="2">Uncharacterized protein</fullName>
    </submittedName>
</protein>